<protein>
    <submittedName>
        <fullName evidence="1">Uncharacterized protein</fullName>
    </submittedName>
</protein>
<keyword evidence="2" id="KW-1185">Reference proteome</keyword>
<proteinExistence type="predicted"/>
<sequence length="100" mass="11251">MRIEMMPLSNGGLVPVNIYNSVIDGNGFYVSHNDHDLAIYGDETTALVLGQMERFYILNGDHRQQYAQLMGQGFDACLEYFKANQALRNHRSDVLPDLAA</sequence>
<reference evidence="2" key="1">
    <citation type="submission" date="2016-10" db="EMBL/GenBank/DDBJ databases">
        <authorList>
            <person name="Varghese N."/>
            <person name="Submissions S."/>
        </authorList>
    </citation>
    <scope>NUCLEOTIDE SEQUENCE [LARGE SCALE GENOMIC DNA]</scope>
    <source>
        <strain evidence="2">DSM 9751</strain>
    </source>
</reference>
<dbReference type="RefSeq" id="WP_167365751.1">
    <property type="nucleotide sequence ID" value="NZ_FNTJ01000003.1"/>
</dbReference>
<accession>A0A1H5A192</accession>
<gene>
    <name evidence="1" type="ORF">SAMN05216178_6914</name>
</gene>
<dbReference type="AlphaFoldDB" id="A0A1H5A192"/>
<name>A0A1H5A192_9PSED</name>
<organism evidence="1 2">
    <name type="scientific">Pseudomonas saponiphila</name>
    <dbReference type="NCBI Taxonomy" id="556534"/>
    <lineage>
        <taxon>Bacteria</taxon>
        <taxon>Pseudomonadati</taxon>
        <taxon>Pseudomonadota</taxon>
        <taxon>Gammaproteobacteria</taxon>
        <taxon>Pseudomonadales</taxon>
        <taxon>Pseudomonadaceae</taxon>
        <taxon>Pseudomonas</taxon>
    </lineage>
</organism>
<dbReference type="Proteomes" id="UP000198982">
    <property type="component" value="Unassembled WGS sequence"/>
</dbReference>
<dbReference type="EMBL" id="FNTJ01000003">
    <property type="protein sequence ID" value="SED35524.1"/>
    <property type="molecule type" value="Genomic_DNA"/>
</dbReference>
<evidence type="ECO:0000313" key="2">
    <source>
        <dbReference type="Proteomes" id="UP000198982"/>
    </source>
</evidence>
<evidence type="ECO:0000313" key="1">
    <source>
        <dbReference type="EMBL" id="SED35524.1"/>
    </source>
</evidence>